<accession>A0A852TXF7</accession>
<keyword evidence="2" id="KW-0413">Isomerase</keyword>
<dbReference type="SUPFAM" id="SSF109854">
    <property type="entry name" value="DinB/YfiT-like putative metalloenzymes"/>
    <property type="match status" value="1"/>
</dbReference>
<dbReference type="RefSeq" id="WP_218882510.1">
    <property type="nucleotide sequence ID" value="NZ_BAAAYY010000004.1"/>
</dbReference>
<proteinExistence type="predicted"/>
<evidence type="ECO:0000313" key="2">
    <source>
        <dbReference type="EMBL" id="NYE48431.1"/>
    </source>
</evidence>
<dbReference type="EC" id="5.2.1.4" evidence="2"/>
<dbReference type="InterPro" id="IPR017517">
    <property type="entry name" value="Maleyloyr_isom"/>
</dbReference>
<comment type="caution">
    <text evidence="2">The sequence shown here is derived from an EMBL/GenBank/DDBJ whole genome shotgun (WGS) entry which is preliminary data.</text>
</comment>
<dbReference type="InterPro" id="IPR034660">
    <property type="entry name" value="DinB/YfiT-like"/>
</dbReference>
<dbReference type="GO" id="GO:0046872">
    <property type="term" value="F:metal ion binding"/>
    <property type="evidence" value="ECO:0007669"/>
    <property type="project" value="InterPro"/>
</dbReference>
<feature type="domain" description="Mycothiol-dependent maleylpyruvate isomerase metal-binding" evidence="1">
    <location>
        <begin position="14"/>
        <end position="143"/>
    </location>
</feature>
<dbReference type="NCBIfam" id="TIGR03083">
    <property type="entry name" value="maleylpyruvate isomerase family mycothiol-dependent enzyme"/>
    <property type="match status" value="1"/>
</dbReference>
<organism evidence="2 3">
    <name type="scientific">Spinactinospora alkalitolerans</name>
    <dbReference type="NCBI Taxonomy" id="687207"/>
    <lineage>
        <taxon>Bacteria</taxon>
        <taxon>Bacillati</taxon>
        <taxon>Actinomycetota</taxon>
        <taxon>Actinomycetes</taxon>
        <taxon>Streptosporangiales</taxon>
        <taxon>Nocardiopsidaceae</taxon>
        <taxon>Spinactinospora</taxon>
    </lineage>
</organism>
<dbReference type="AlphaFoldDB" id="A0A852TXF7"/>
<dbReference type="Proteomes" id="UP000589036">
    <property type="component" value="Unassembled WGS sequence"/>
</dbReference>
<evidence type="ECO:0000259" key="1">
    <source>
        <dbReference type="Pfam" id="PF11716"/>
    </source>
</evidence>
<gene>
    <name evidence="2" type="ORF">HDA32_003551</name>
</gene>
<protein>
    <submittedName>
        <fullName evidence="2">Maleylpyruvate isomerase</fullName>
        <ecNumber evidence="2">5.2.1.4</ecNumber>
    </submittedName>
</protein>
<dbReference type="GO" id="GO:0050077">
    <property type="term" value="F:maleylpyruvate isomerase activity"/>
    <property type="evidence" value="ECO:0007669"/>
    <property type="project" value="UniProtKB-EC"/>
</dbReference>
<dbReference type="Gene3D" id="1.20.120.450">
    <property type="entry name" value="dinb family like domain"/>
    <property type="match status" value="1"/>
</dbReference>
<dbReference type="Pfam" id="PF11716">
    <property type="entry name" value="MDMPI_N"/>
    <property type="match status" value="1"/>
</dbReference>
<name>A0A852TXF7_9ACTN</name>
<sequence>MSVRDWMDRGTGLFLAAVDGMGDDALDGPTPLPGWTRRHLVAHVHYNAEALRRLVHWAATGQERRMYESADQRAAEIESGARLHPSELRALVHGSARALAADLDALPERAWSHRVVTAQGRTVPAAEIPWMRTREVTVHAVDLDAGVGFGDLPEEVNAALAAEAAGKHAAGGAAAVLAAWLTGRSTEAPDLGPWL</sequence>
<dbReference type="InterPro" id="IPR024344">
    <property type="entry name" value="MDMPI_metal-binding"/>
</dbReference>
<evidence type="ECO:0000313" key="3">
    <source>
        <dbReference type="Proteomes" id="UP000589036"/>
    </source>
</evidence>
<dbReference type="EMBL" id="JACCCC010000001">
    <property type="protein sequence ID" value="NYE48431.1"/>
    <property type="molecule type" value="Genomic_DNA"/>
</dbReference>
<keyword evidence="2" id="KW-0670">Pyruvate</keyword>
<keyword evidence="3" id="KW-1185">Reference proteome</keyword>
<reference evidence="2 3" key="1">
    <citation type="submission" date="2020-07" db="EMBL/GenBank/DDBJ databases">
        <title>Sequencing the genomes of 1000 actinobacteria strains.</title>
        <authorList>
            <person name="Klenk H.-P."/>
        </authorList>
    </citation>
    <scope>NUCLEOTIDE SEQUENCE [LARGE SCALE GENOMIC DNA]</scope>
    <source>
        <strain evidence="2 3">CXB654</strain>
    </source>
</reference>